<dbReference type="GO" id="GO:0006270">
    <property type="term" value="P:DNA replication initiation"/>
    <property type="evidence" value="ECO:0007669"/>
    <property type="project" value="TreeGrafter"/>
</dbReference>
<protein>
    <submittedName>
        <fullName evidence="9">Origin recognition complex subunit 3 N-terminus-domain-containing protein</fullName>
    </submittedName>
</protein>
<feature type="region of interest" description="Disordered" evidence="6">
    <location>
        <begin position="660"/>
        <end position="714"/>
    </location>
</feature>
<evidence type="ECO:0000259" key="7">
    <source>
        <dbReference type="Pfam" id="PF07034"/>
    </source>
</evidence>
<feature type="compositionally biased region" description="Basic residues" evidence="6">
    <location>
        <begin position="672"/>
        <end position="691"/>
    </location>
</feature>
<dbReference type="InterPro" id="IPR040855">
    <property type="entry name" value="ORC_WH_C"/>
</dbReference>
<dbReference type="CDD" id="cd20704">
    <property type="entry name" value="Orc3"/>
    <property type="match status" value="1"/>
</dbReference>
<name>A0A9P3L8P5_9APHY</name>
<keyword evidence="4" id="KW-0238">DNA-binding</keyword>
<dbReference type="Pfam" id="PF07034">
    <property type="entry name" value="ORC3_N"/>
    <property type="match status" value="1"/>
</dbReference>
<evidence type="ECO:0000313" key="9">
    <source>
        <dbReference type="EMBL" id="GJE86321.1"/>
    </source>
</evidence>
<keyword evidence="5" id="KW-0539">Nucleus</keyword>
<accession>A0A9P3L8P5</accession>
<evidence type="ECO:0000313" key="10">
    <source>
        <dbReference type="Proteomes" id="UP000703269"/>
    </source>
</evidence>
<dbReference type="Pfam" id="PF18137">
    <property type="entry name" value="WHD_ORC"/>
    <property type="match status" value="1"/>
</dbReference>
<dbReference type="AlphaFoldDB" id="A0A9P3L8P5"/>
<dbReference type="PANTHER" id="PTHR12748">
    <property type="entry name" value="ORIGIN RECOGNITION COMPLEX SUBUNIT 3"/>
    <property type="match status" value="1"/>
</dbReference>
<gene>
    <name evidence="9" type="ORF">PsYK624_024010</name>
</gene>
<reference evidence="9 10" key="1">
    <citation type="submission" date="2021-08" db="EMBL/GenBank/DDBJ databases">
        <title>Draft Genome Sequence of Phanerochaete sordida strain YK-624.</title>
        <authorList>
            <person name="Mori T."/>
            <person name="Dohra H."/>
            <person name="Suzuki T."/>
            <person name="Kawagishi H."/>
            <person name="Hirai H."/>
        </authorList>
    </citation>
    <scope>NUCLEOTIDE SEQUENCE [LARGE SCALE GENOMIC DNA]</scope>
    <source>
        <strain evidence="9 10">YK-624</strain>
    </source>
</reference>
<proteinExistence type="inferred from homology"/>
<dbReference type="Proteomes" id="UP000703269">
    <property type="component" value="Unassembled WGS sequence"/>
</dbReference>
<dbReference type="GO" id="GO:0003688">
    <property type="term" value="F:DNA replication origin binding"/>
    <property type="evidence" value="ECO:0007669"/>
    <property type="project" value="TreeGrafter"/>
</dbReference>
<feature type="compositionally biased region" description="Basic and acidic residues" evidence="6">
    <location>
        <begin position="660"/>
        <end position="671"/>
    </location>
</feature>
<dbReference type="GO" id="GO:0031261">
    <property type="term" value="C:DNA replication preinitiation complex"/>
    <property type="evidence" value="ECO:0007669"/>
    <property type="project" value="TreeGrafter"/>
</dbReference>
<organism evidence="9 10">
    <name type="scientific">Phanerochaete sordida</name>
    <dbReference type="NCBI Taxonomy" id="48140"/>
    <lineage>
        <taxon>Eukaryota</taxon>
        <taxon>Fungi</taxon>
        <taxon>Dikarya</taxon>
        <taxon>Basidiomycota</taxon>
        <taxon>Agaricomycotina</taxon>
        <taxon>Agaricomycetes</taxon>
        <taxon>Polyporales</taxon>
        <taxon>Phanerochaetaceae</taxon>
        <taxon>Phanerochaete</taxon>
    </lineage>
</organism>
<dbReference type="GO" id="GO:0005656">
    <property type="term" value="C:nuclear pre-replicative complex"/>
    <property type="evidence" value="ECO:0007669"/>
    <property type="project" value="TreeGrafter"/>
</dbReference>
<keyword evidence="10" id="KW-1185">Reference proteome</keyword>
<dbReference type="InterPro" id="IPR020795">
    <property type="entry name" value="ORC3"/>
</dbReference>
<sequence>MNPRHDLDDPNKKCVLLLADNNIDSEDDVPEYYEDYPPLPPFASRDLPDGYELRLQEYRRAWSRCLERVQSLVRALHNPVVEAVCSDVRTAHAAKHNLPGLPFPELPVVAVSAPGGGGSVISDVVASLRHPEQSEGPACIVSNLYPAECPNLMAAMKSIITSFVDRTDEHDDETQGISYPPSVRRKANTSLATYDMNLLKAWYTALVERNEHRHTLVLVMHSFEQFDSTVVEGVFSICSQFLPDLPLVFLLAMSAPSPSGFLRAAFPRRTLQLLRVHTHVAPLGTEIVENIVEEIFFSLEWTPNIMLDSGILKFIAEFSGRHTTSLDALTSVLQLTHLRHVEEPFALFMHDSLLGCASAEEAYEKLQDNSAAAFADALQERFDSPSDDPADVLAAVDEARVDLAAAAEQMRLAYRVLRLLQDFMSSYGYRPSPFTNEDGTEEPRLSFMARVVEGKVSRDVQHLVRMVSKLRRDQLDTLLEKLYKFFYDLEPPQLRHAESESREFIVQCRTKLPPPPEQAKGDAHTNGSAKAAVAEAATDLAEWLSTYLSPRVESLDDYVLSEAWTTGSSPFPSELLNPAPRPAIVHALLHPHAVLASHDLLFGPSPDAEPAEEGERPAIWDLPDTSILLHRYMEAPKKVNVYDWYESFAQVLETQRERARAKAKEEEEKSKPRGKAAKRGGKSPAKARKKQKQDEEEHVEEEGEGNAEDVDDEEWQTELQARFIRALHELDYMGFVKHAGRKADHIVKTIYDVYE</sequence>
<dbReference type="PANTHER" id="PTHR12748:SF0">
    <property type="entry name" value="ORIGIN RECOGNITION COMPLEX SUBUNIT 3"/>
    <property type="match status" value="1"/>
</dbReference>
<evidence type="ECO:0000256" key="6">
    <source>
        <dbReference type="SAM" id="MobiDB-lite"/>
    </source>
</evidence>
<evidence type="ECO:0000256" key="4">
    <source>
        <dbReference type="ARBA" id="ARBA00023125"/>
    </source>
</evidence>
<evidence type="ECO:0000256" key="2">
    <source>
        <dbReference type="ARBA" id="ARBA00010977"/>
    </source>
</evidence>
<dbReference type="EMBL" id="BPQB01000004">
    <property type="protein sequence ID" value="GJE86321.1"/>
    <property type="molecule type" value="Genomic_DNA"/>
</dbReference>
<dbReference type="GO" id="GO:0005664">
    <property type="term" value="C:nuclear origin of replication recognition complex"/>
    <property type="evidence" value="ECO:0007669"/>
    <property type="project" value="InterPro"/>
</dbReference>
<evidence type="ECO:0000256" key="5">
    <source>
        <dbReference type="ARBA" id="ARBA00023242"/>
    </source>
</evidence>
<evidence type="ECO:0000256" key="3">
    <source>
        <dbReference type="ARBA" id="ARBA00022705"/>
    </source>
</evidence>
<feature type="compositionally biased region" description="Acidic residues" evidence="6">
    <location>
        <begin position="694"/>
        <end position="714"/>
    </location>
</feature>
<feature type="domain" description="Origin recognition complex subunit 3 N-terminal" evidence="7">
    <location>
        <begin position="51"/>
        <end position="346"/>
    </location>
</feature>
<comment type="subcellular location">
    <subcellularLocation>
        <location evidence="1">Nucleus</location>
    </subcellularLocation>
</comment>
<evidence type="ECO:0000256" key="1">
    <source>
        <dbReference type="ARBA" id="ARBA00004123"/>
    </source>
</evidence>
<dbReference type="InterPro" id="IPR045667">
    <property type="entry name" value="ORC3_N"/>
</dbReference>
<evidence type="ECO:0000259" key="8">
    <source>
        <dbReference type="Pfam" id="PF18137"/>
    </source>
</evidence>
<comment type="similarity">
    <text evidence="2">Belongs to the ORC3 family.</text>
</comment>
<feature type="domain" description="Origin recognition complex subunit 3 winged helix C-terminal" evidence="8">
    <location>
        <begin position="581"/>
        <end position="751"/>
    </location>
</feature>
<keyword evidence="3" id="KW-0235">DNA replication</keyword>
<dbReference type="OrthoDB" id="10265211at2759"/>
<comment type="caution">
    <text evidence="9">The sequence shown here is derived from an EMBL/GenBank/DDBJ whole genome shotgun (WGS) entry which is preliminary data.</text>
</comment>